<dbReference type="AlphaFoldDB" id="A0A444ZIB4"/>
<feature type="compositionally biased region" description="Basic and acidic residues" evidence="1">
    <location>
        <begin position="138"/>
        <end position="153"/>
    </location>
</feature>
<evidence type="ECO:0000313" key="4">
    <source>
        <dbReference type="EMBL" id="RYR13956.1"/>
    </source>
</evidence>
<feature type="region of interest" description="Disordered" evidence="1">
    <location>
        <begin position="128"/>
        <end position="212"/>
    </location>
</feature>
<feature type="compositionally biased region" description="Basic and acidic residues" evidence="1">
    <location>
        <begin position="286"/>
        <end position="297"/>
    </location>
</feature>
<keyword evidence="5" id="KW-1185">Reference proteome</keyword>
<dbReference type="InterPro" id="IPR004332">
    <property type="entry name" value="Transposase_MuDR"/>
</dbReference>
<feature type="compositionally biased region" description="Basic residues" evidence="1">
    <location>
        <begin position="273"/>
        <end position="285"/>
    </location>
</feature>
<comment type="caution">
    <text evidence="4">The sequence shown here is derived from an EMBL/GenBank/DDBJ whole genome shotgun (WGS) entry which is preliminary data.</text>
</comment>
<feature type="domain" description="Transposase MuDR plant" evidence="2">
    <location>
        <begin position="382"/>
        <end position="444"/>
    </location>
</feature>
<feature type="compositionally biased region" description="Basic residues" evidence="1">
    <location>
        <begin position="185"/>
        <end position="195"/>
    </location>
</feature>
<dbReference type="PANTHER" id="PTHR31973:SF187">
    <property type="entry name" value="MUTATOR TRANSPOSASE MUDRA PROTEIN"/>
    <property type="match status" value="1"/>
</dbReference>
<feature type="compositionally biased region" description="Basic and acidic residues" evidence="1">
    <location>
        <begin position="238"/>
        <end position="256"/>
    </location>
</feature>
<dbReference type="Proteomes" id="UP000289738">
    <property type="component" value="Chromosome B04"/>
</dbReference>
<accession>A0A444ZIB4</accession>
<feature type="domain" description="PB1-like" evidence="3">
    <location>
        <begin position="4"/>
        <end position="104"/>
    </location>
</feature>
<evidence type="ECO:0000259" key="2">
    <source>
        <dbReference type="Pfam" id="PF03108"/>
    </source>
</evidence>
<organism evidence="4 5">
    <name type="scientific">Arachis hypogaea</name>
    <name type="common">Peanut</name>
    <dbReference type="NCBI Taxonomy" id="3818"/>
    <lineage>
        <taxon>Eukaryota</taxon>
        <taxon>Viridiplantae</taxon>
        <taxon>Streptophyta</taxon>
        <taxon>Embryophyta</taxon>
        <taxon>Tracheophyta</taxon>
        <taxon>Spermatophyta</taxon>
        <taxon>Magnoliopsida</taxon>
        <taxon>eudicotyledons</taxon>
        <taxon>Gunneridae</taxon>
        <taxon>Pentapetalae</taxon>
        <taxon>rosids</taxon>
        <taxon>fabids</taxon>
        <taxon>Fabales</taxon>
        <taxon>Fabaceae</taxon>
        <taxon>Papilionoideae</taxon>
        <taxon>50 kb inversion clade</taxon>
        <taxon>dalbergioids sensu lato</taxon>
        <taxon>Dalbergieae</taxon>
        <taxon>Pterocarpus clade</taxon>
        <taxon>Arachis</taxon>
    </lineage>
</organism>
<evidence type="ECO:0000259" key="3">
    <source>
        <dbReference type="Pfam" id="PF26130"/>
    </source>
</evidence>
<dbReference type="Pfam" id="PF26130">
    <property type="entry name" value="PB1-like"/>
    <property type="match status" value="1"/>
</dbReference>
<evidence type="ECO:0000313" key="5">
    <source>
        <dbReference type="Proteomes" id="UP000289738"/>
    </source>
</evidence>
<dbReference type="Pfam" id="PF03108">
    <property type="entry name" value="DBD_Tnp_Mut"/>
    <property type="match status" value="1"/>
</dbReference>
<reference evidence="4 5" key="1">
    <citation type="submission" date="2019-01" db="EMBL/GenBank/DDBJ databases">
        <title>Sequencing of cultivated peanut Arachis hypogaea provides insights into genome evolution and oil improvement.</title>
        <authorList>
            <person name="Chen X."/>
        </authorList>
    </citation>
    <scope>NUCLEOTIDE SEQUENCE [LARGE SCALE GENOMIC DNA]</scope>
    <source>
        <strain evidence="5">cv. Fuhuasheng</strain>
        <tissue evidence="4">Leaves</tissue>
    </source>
</reference>
<dbReference type="InterPro" id="IPR058594">
    <property type="entry name" value="PB1-like_dom_pln"/>
</dbReference>
<dbReference type="EMBL" id="SDMP01000014">
    <property type="protein sequence ID" value="RYR13956.1"/>
    <property type="molecule type" value="Genomic_DNA"/>
</dbReference>
<gene>
    <name evidence="4" type="ORF">Ahy_B04g070680</name>
</gene>
<feature type="region of interest" description="Disordered" evidence="1">
    <location>
        <begin position="224"/>
        <end position="297"/>
    </location>
</feature>
<sequence length="522" mass="59565">MNAELLDIMFHHGGNFERGKDGRWTYTPDNRHCLGDLDVDRLDVFYLRNYFKELGYETMKEVWWQVPGMSLEVGLRRLDSDNELRELCNHGGKNNGVVDVYIEHGISEPEIVQGEDVVVHVDDEVRDLGEQAKSNSRMVKDPPVKPTTEKDPPRSLSMVTYKPQAKEALLKKSNVNSNMESQPKPKSKCKPKTVPKPKPMPRQNNVTRTRRYCLRSVGKGISKAKENASDHVLLSSDSDSHDSYESAEDEAYKPQEPDDSSDESDIGYTVPSQKKKVKKPNARKKVQAESGKEKGKAKVCVDDDGFVEDVSDEDVDIGFVGGGIKGDNHDAFDPGSESDGGNSWHSLEMKTPPNSEDELVGEESSEEVFPVFRQGARFGELHLEVGMKFNTKWEFKEAVREFTIQEGRRMRFRKNDGKRVRAVCKVKDCKWVVYASRDHEDSCWQVKTFFNDHTCPREDKNRVANRNWVAGKLVKKLRKYPNFRNCEATTYFKMKYDLSLNRNSISRALCDARNIVYGDAKE</sequence>
<proteinExistence type="predicted"/>
<dbReference type="PANTHER" id="PTHR31973">
    <property type="entry name" value="POLYPROTEIN, PUTATIVE-RELATED"/>
    <property type="match status" value="1"/>
</dbReference>
<name>A0A444ZIB4_ARAHY</name>
<protein>
    <submittedName>
        <fullName evidence="4">Uncharacterized protein</fullName>
    </submittedName>
</protein>
<feature type="region of interest" description="Disordered" evidence="1">
    <location>
        <begin position="326"/>
        <end position="346"/>
    </location>
</feature>
<evidence type="ECO:0000256" key="1">
    <source>
        <dbReference type="SAM" id="MobiDB-lite"/>
    </source>
</evidence>